<protein>
    <recommendedName>
        <fullName evidence="1">VOC domain-containing protein</fullName>
    </recommendedName>
</protein>
<reference evidence="2" key="1">
    <citation type="submission" date="2021-06" db="EMBL/GenBank/DDBJ databases">
        <authorList>
            <person name="Criscuolo A."/>
        </authorList>
    </citation>
    <scope>NUCLEOTIDE SEQUENCE</scope>
    <source>
        <strain evidence="2">CIP111803</strain>
    </source>
</reference>
<evidence type="ECO:0000259" key="1">
    <source>
        <dbReference type="PROSITE" id="PS51819"/>
    </source>
</evidence>
<organism evidence="2 3">
    <name type="scientific">Leucobacter soli</name>
    <dbReference type="NCBI Taxonomy" id="2812850"/>
    <lineage>
        <taxon>Bacteria</taxon>
        <taxon>Bacillati</taxon>
        <taxon>Actinomycetota</taxon>
        <taxon>Actinomycetes</taxon>
        <taxon>Micrococcales</taxon>
        <taxon>Microbacteriaceae</taxon>
        <taxon>Leucobacter</taxon>
    </lineage>
</organism>
<gene>
    <name evidence="2" type="ORF">LEUCIP111803_01632</name>
</gene>
<evidence type="ECO:0000313" key="3">
    <source>
        <dbReference type="Proteomes" id="UP000693892"/>
    </source>
</evidence>
<dbReference type="AlphaFoldDB" id="A0A916JZK6"/>
<dbReference type="EMBL" id="CAJVAP010000017">
    <property type="protein sequence ID" value="CAG7612971.1"/>
    <property type="molecule type" value="Genomic_DNA"/>
</dbReference>
<comment type="caution">
    <text evidence="2">The sequence shown here is derived from an EMBL/GenBank/DDBJ whole genome shotgun (WGS) entry which is preliminary data.</text>
</comment>
<feature type="domain" description="VOC" evidence="1">
    <location>
        <begin position="40"/>
        <end position="164"/>
    </location>
</feature>
<keyword evidence="3" id="KW-1185">Reference proteome</keyword>
<dbReference type="InterPro" id="IPR037523">
    <property type="entry name" value="VOC_core"/>
</dbReference>
<dbReference type="InterPro" id="IPR004360">
    <property type="entry name" value="Glyas_Fos-R_dOase_dom"/>
</dbReference>
<accession>A0A916JZK6</accession>
<dbReference type="Pfam" id="PF00903">
    <property type="entry name" value="Glyoxalase"/>
    <property type="match status" value="1"/>
</dbReference>
<dbReference type="PANTHER" id="PTHR34109">
    <property type="entry name" value="BNAUNNG04460D PROTEIN-RELATED"/>
    <property type="match status" value="1"/>
</dbReference>
<sequence>MRTVANLQAPAAVRSYASPMEDETALPATGAHTTNGVPHGSTSLTPFLSVPRAGEAVEFYTTVFGARLVDATEFGGVIAHADLDFGDGHLQLGEPMPDYHMVAPPTGDDDCYSLALYVPDVDATVARAVAAGAAVREPATNFVSGDRFASIRDPFGVRWSIMTRVEDLSEEESVRRVREWAAEAGA</sequence>
<proteinExistence type="predicted"/>
<dbReference type="PROSITE" id="PS51819">
    <property type="entry name" value="VOC"/>
    <property type="match status" value="1"/>
</dbReference>
<dbReference type="Proteomes" id="UP000693892">
    <property type="component" value="Unassembled WGS sequence"/>
</dbReference>
<name>A0A916JZK6_9MICO</name>
<dbReference type="PANTHER" id="PTHR34109:SF1">
    <property type="entry name" value="VOC DOMAIN-CONTAINING PROTEIN"/>
    <property type="match status" value="1"/>
</dbReference>
<evidence type="ECO:0000313" key="2">
    <source>
        <dbReference type="EMBL" id="CAG7612971.1"/>
    </source>
</evidence>